<dbReference type="EMBL" id="OZ034815">
    <property type="protein sequence ID" value="CAL1368833.1"/>
    <property type="molecule type" value="Genomic_DNA"/>
</dbReference>
<proteinExistence type="predicted"/>
<keyword evidence="2" id="KW-1185">Reference proteome</keyword>
<dbReference type="AlphaFoldDB" id="A0AAV2D902"/>
<reference evidence="1 2" key="1">
    <citation type="submission" date="2024-04" db="EMBL/GenBank/DDBJ databases">
        <authorList>
            <person name="Fracassetti M."/>
        </authorList>
    </citation>
    <scope>NUCLEOTIDE SEQUENCE [LARGE SCALE GENOMIC DNA]</scope>
</reference>
<organism evidence="1 2">
    <name type="scientific">Linum trigynum</name>
    <dbReference type="NCBI Taxonomy" id="586398"/>
    <lineage>
        <taxon>Eukaryota</taxon>
        <taxon>Viridiplantae</taxon>
        <taxon>Streptophyta</taxon>
        <taxon>Embryophyta</taxon>
        <taxon>Tracheophyta</taxon>
        <taxon>Spermatophyta</taxon>
        <taxon>Magnoliopsida</taxon>
        <taxon>eudicotyledons</taxon>
        <taxon>Gunneridae</taxon>
        <taxon>Pentapetalae</taxon>
        <taxon>rosids</taxon>
        <taxon>fabids</taxon>
        <taxon>Malpighiales</taxon>
        <taxon>Linaceae</taxon>
        <taxon>Linum</taxon>
    </lineage>
</organism>
<evidence type="ECO:0000313" key="1">
    <source>
        <dbReference type="EMBL" id="CAL1368833.1"/>
    </source>
</evidence>
<accession>A0AAV2D902</accession>
<dbReference type="Proteomes" id="UP001497516">
    <property type="component" value="Chromosome 2"/>
</dbReference>
<sequence>MADDEVALNESRPRDDTIISIFQFSSRDCRLTSVDLRSSSRSVDLHVDLPSSRSTKGKLRPFSFSRRASGRVYPDSDDELSLTIPVSGQDGFLVKIGPNRISSNPVSIHEYAQSGCKKPGQSGHV</sequence>
<evidence type="ECO:0000313" key="2">
    <source>
        <dbReference type="Proteomes" id="UP001497516"/>
    </source>
</evidence>
<gene>
    <name evidence="1" type="ORF">LTRI10_LOCUS11760</name>
</gene>
<name>A0AAV2D902_9ROSI</name>
<protein>
    <submittedName>
        <fullName evidence="1">Uncharacterized protein</fullName>
    </submittedName>
</protein>